<dbReference type="InParanoid" id="A0A167KEK5"/>
<dbReference type="Pfam" id="PF13358">
    <property type="entry name" value="DDE_3"/>
    <property type="match status" value="1"/>
</dbReference>
<dbReference type="RefSeq" id="XP_018285955.1">
    <property type="nucleotide sequence ID" value="XM_018432589.1"/>
</dbReference>
<dbReference type="AlphaFoldDB" id="A0A167KEK5"/>
<dbReference type="Gene3D" id="3.30.420.10">
    <property type="entry name" value="Ribonuclease H-like superfamily/Ribonuclease H"/>
    <property type="match status" value="1"/>
</dbReference>
<gene>
    <name evidence="2" type="ORF">PHYBLDRAFT_151000</name>
</gene>
<dbReference type="GO" id="GO:0003676">
    <property type="term" value="F:nucleic acid binding"/>
    <property type="evidence" value="ECO:0007669"/>
    <property type="project" value="InterPro"/>
</dbReference>
<accession>A0A167KEK5</accession>
<proteinExistence type="predicted"/>
<protein>
    <recommendedName>
        <fullName evidence="1">Tc1-like transposase DDE domain-containing protein</fullName>
    </recommendedName>
</protein>
<dbReference type="InterPro" id="IPR036397">
    <property type="entry name" value="RNaseH_sf"/>
</dbReference>
<dbReference type="Proteomes" id="UP000077315">
    <property type="component" value="Unassembled WGS sequence"/>
</dbReference>
<evidence type="ECO:0000313" key="2">
    <source>
        <dbReference type="EMBL" id="OAD67915.1"/>
    </source>
</evidence>
<organism evidence="2 3">
    <name type="scientific">Phycomyces blakesleeanus (strain ATCC 8743b / DSM 1359 / FGSC 10004 / NBRC 33097 / NRRL 1555)</name>
    <dbReference type="NCBI Taxonomy" id="763407"/>
    <lineage>
        <taxon>Eukaryota</taxon>
        <taxon>Fungi</taxon>
        <taxon>Fungi incertae sedis</taxon>
        <taxon>Mucoromycota</taxon>
        <taxon>Mucoromycotina</taxon>
        <taxon>Mucoromycetes</taxon>
        <taxon>Mucorales</taxon>
        <taxon>Phycomycetaceae</taxon>
        <taxon>Phycomyces</taxon>
    </lineage>
</organism>
<dbReference type="InterPro" id="IPR038717">
    <property type="entry name" value="Tc1-like_DDE_dom"/>
</dbReference>
<keyword evidence="3" id="KW-1185">Reference proteome</keyword>
<sequence>MSTFLFDNGDSKVYDEQGRETHVYGMAVDNNQYSLEQFTTYDQYMDLKPPEKPVKIMEQEAEIPVSEDNSRIDLAGETVTGHYFDFVAATLDVLDKHEQFKRHYIIMDNAPIHTHLDIKKYIEGRSYGCVYLPPYFLELNPIEQLWSVRKNSLFQNSETVWKESLCSIIERK</sequence>
<evidence type="ECO:0000313" key="3">
    <source>
        <dbReference type="Proteomes" id="UP000077315"/>
    </source>
</evidence>
<name>A0A167KEK5_PHYB8</name>
<dbReference type="VEuPathDB" id="FungiDB:PHYBLDRAFT_151000"/>
<evidence type="ECO:0000259" key="1">
    <source>
        <dbReference type="Pfam" id="PF13358"/>
    </source>
</evidence>
<reference evidence="3" key="1">
    <citation type="submission" date="2015-06" db="EMBL/GenBank/DDBJ databases">
        <title>Expansion of signal transduction pathways in fungi by whole-genome duplication.</title>
        <authorList>
            <consortium name="DOE Joint Genome Institute"/>
            <person name="Corrochano L.M."/>
            <person name="Kuo A."/>
            <person name="Marcet-Houben M."/>
            <person name="Polaino S."/>
            <person name="Salamov A."/>
            <person name="Villalobos J.M."/>
            <person name="Alvarez M.I."/>
            <person name="Avalos J."/>
            <person name="Benito E.P."/>
            <person name="Benoit I."/>
            <person name="Burger G."/>
            <person name="Camino L.P."/>
            <person name="Canovas D."/>
            <person name="Cerda-Olmedo E."/>
            <person name="Cheng J.-F."/>
            <person name="Dominguez A."/>
            <person name="Elias M."/>
            <person name="Eslava A.P."/>
            <person name="Glaser F."/>
            <person name="Grimwood J."/>
            <person name="Gutierrez G."/>
            <person name="Heitman J."/>
            <person name="Henrissat B."/>
            <person name="Iturriaga E.A."/>
            <person name="Lang B.F."/>
            <person name="Lavin J.L."/>
            <person name="Lee S."/>
            <person name="Li W."/>
            <person name="Lindquist E."/>
            <person name="Lopez-Garcia S."/>
            <person name="Luque E.M."/>
            <person name="Marcos A.T."/>
            <person name="Martin J."/>
            <person name="McCluskey K."/>
            <person name="Medina H.R."/>
            <person name="Miralles-Duran A."/>
            <person name="Miyazaki A."/>
            <person name="Munoz-Torres E."/>
            <person name="Oguiza J.A."/>
            <person name="Ohm R."/>
            <person name="Olmedo M."/>
            <person name="Orejas M."/>
            <person name="Ortiz-Castellanos L."/>
            <person name="Pisabarro A.G."/>
            <person name="Rodriguez-Romero J."/>
            <person name="Ruiz-Herrera J."/>
            <person name="Ruiz-Vazquez R."/>
            <person name="Sanz C."/>
            <person name="Schackwitz W."/>
            <person name="Schmutz J."/>
            <person name="Shahriari M."/>
            <person name="Shelest E."/>
            <person name="Silva-Franco F."/>
            <person name="Soanes D."/>
            <person name="Syed K."/>
            <person name="Tagua V.G."/>
            <person name="Talbot N.J."/>
            <person name="Thon M."/>
            <person name="De vries R.P."/>
            <person name="Wiebenga A."/>
            <person name="Yadav J.S."/>
            <person name="Braun E.L."/>
            <person name="Baker S."/>
            <person name="Garre V."/>
            <person name="Horwitz B."/>
            <person name="Torres-Martinez S."/>
            <person name="Idnurm A."/>
            <person name="Herrera-Estrella A."/>
            <person name="Gabaldon T."/>
            <person name="Grigoriev I.V."/>
        </authorList>
    </citation>
    <scope>NUCLEOTIDE SEQUENCE [LARGE SCALE GENOMIC DNA]</scope>
    <source>
        <strain evidence="3">NRRL 1555(-)</strain>
    </source>
</reference>
<dbReference type="GeneID" id="28993495"/>
<dbReference type="OrthoDB" id="2266637at2759"/>
<feature type="domain" description="Tc1-like transposase DDE" evidence="1">
    <location>
        <begin position="86"/>
        <end position="158"/>
    </location>
</feature>
<dbReference type="EMBL" id="KV440997">
    <property type="protein sequence ID" value="OAD67915.1"/>
    <property type="molecule type" value="Genomic_DNA"/>
</dbReference>